<dbReference type="Pfam" id="PF00004">
    <property type="entry name" value="AAA"/>
    <property type="match status" value="1"/>
</dbReference>
<evidence type="ECO:0000313" key="7">
    <source>
        <dbReference type="Proteomes" id="UP000244722"/>
    </source>
</evidence>
<dbReference type="SUPFAM" id="SSF52540">
    <property type="entry name" value="P-loop containing nucleoside triphosphate hydrolases"/>
    <property type="match status" value="1"/>
</dbReference>
<dbReference type="PANTHER" id="PTHR23074:SF17">
    <property type="entry name" value="FIDGETIN-LIKE PROTEIN 1"/>
    <property type="match status" value="1"/>
</dbReference>
<dbReference type="OrthoDB" id="10251136at2759"/>
<dbReference type="Pfam" id="PF09336">
    <property type="entry name" value="Vps4_C"/>
    <property type="match status" value="1"/>
</dbReference>
<feature type="region of interest" description="Disordered" evidence="4">
    <location>
        <begin position="93"/>
        <end position="176"/>
    </location>
</feature>
<dbReference type="Proteomes" id="UP000244722">
    <property type="component" value="Unassembled WGS sequence"/>
</dbReference>
<organism evidence="6 7">
    <name type="scientific">Tuber borchii</name>
    <name type="common">White truffle</name>
    <dbReference type="NCBI Taxonomy" id="42251"/>
    <lineage>
        <taxon>Eukaryota</taxon>
        <taxon>Fungi</taxon>
        <taxon>Dikarya</taxon>
        <taxon>Ascomycota</taxon>
        <taxon>Pezizomycotina</taxon>
        <taxon>Pezizomycetes</taxon>
        <taxon>Pezizales</taxon>
        <taxon>Tuberaceae</taxon>
        <taxon>Tuber</taxon>
    </lineage>
</organism>
<dbReference type="SUPFAM" id="SSF116846">
    <property type="entry name" value="MIT domain"/>
    <property type="match status" value="1"/>
</dbReference>
<keyword evidence="3" id="KW-0067">ATP-binding</keyword>
<feature type="domain" description="AAA+ ATPase" evidence="5">
    <location>
        <begin position="519"/>
        <end position="630"/>
    </location>
</feature>
<dbReference type="InterPro" id="IPR015415">
    <property type="entry name" value="Spast_Vps4_C"/>
</dbReference>
<dbReference type="InterPro" id="IPR027417">
    <property type="entry name" value="P-loop_NTPase"/>
</dbReference>
<comment type="caution">
    <text evidence="6">The sequence shown here is derived from an EMBL/GenBank/DDBJ whole genome shotgun (WGS) entry which is preliminary data.</text>
</comment>
<dbReference type="InterPro" id="IPR050304">
    <property type="entry name" value="MT-severing_AAA_ATPase"/>
</dbReference>
<feature type="compositionally biased region" description="Low complexity" evidence="4">
    <location>
        <begin position="141"/>
        <end position="158"/>
    </location>
</feature>
<dbReference type="Gene3D" id="3.40.50.300">
    <property type="entry name" value="P-loop containing nucleotide triphosphate hydrolases"/>
    <property type="match status" value="2"/>
</dbReference>
<accession>A0A2T7A1D7</accession>
<evidence type="ECO:0000256" key="2">
    <source>
        <dbReference type="ARBA" id="ARBA00022741"/>
    </source>
</evidence>
<evidence type="ECO:0000256" key="1">
    <source>
        <dbReference type="ARBA" id="ARBA00006914"/>
    </source>
</evidence>
<dbReference type="STRING" id="42251.A0A2T7A1D7"/>
<dbReference type="SMART" id="SM00382">
    <property type="entry name" value="AAA"/>
    <property type="match status" value="1"/>
</dbReference>
<gene>
    <name evidence="6" type="ORF">B9Z19DRAFT_1076744</name>
</gene>
<dbReference type="InterPro" id="IPR036181">
    <property type="entry name" value="MIT_dom_sf"/>
</dbReference>
<dbReference type="GO" id="GO:0016887">
    <property type="term" value="F:ATP hydrolysis activity"/>
    <property type="evidence" value="ECO:0007669"/>
    <property type="project" value="InterPro"/>
</dbReference>
<feature type="compositionally biased region" description="Basic and acidic residues" evidence="4">
    <location>
        <begin position="385"/>
        <end position="395"/>
    </location>
</feature>
<feature type="compositionally biased region" description="Pro residues" evidence="4">
    <location>
        <begin position="125"/>
        <end position="140"/>
    </location>
</feature>
<feature type="region of interest" description="Disordered" evidence="4">
    <location>
        <begin position="264"/>
        <end position="447"/>
    </location>
</feature>
<feature type="compositionally biased region" description="Basic and acidic residues" evidence="4">
    <location>
        <begin position="365"/>
        <end position="377"/>
    </location>
</feature>
<keyword evidence="6" id="KW-0378">Hydrolase</keyword>
<reference evidence="6 7" key="1">
    <citation type="submission" date="2017-04" db="EMBL/GenBank/DDBJ databases">
        <title>Draft genome sequence of Tuber borchii Vittad., a whitish edible truffle.</title>
        <authorList>
            <consortium name="DOE Joint Genome Institute"/>
            <person name="Murat C."/>
            <person name="Kuo A."/>
            <person name="Barry K.W."/>
            <person name="Clum A."/>
            <person name="Dockter R.B."/>
            <person name="Fauchery L."/>
            <person name="Iotti M."/>
            <person name="Kohler A."/>
            <person name="Labutti K."/>
            <person name="Lindquist E.A."/>
            <person name="Lipzen A."/>
            <person name="Ohm R.A."/>
            <person name="Wang M."/>
            <person name="Grigoriev I.V."/>
            <person name="Zambonelli A."/>
            <person name="Martin F.M."/>
        </authorList>
    </citation>
    <scope>NUCLEOTIDE SEQUENCE [LARGE SCALE GENOMIC DNA]</scope>
    <source>
        <strain evidence="6 7">Tbo3840</strain>
    </source>
</reference>
<keyword evidence="2" id="KW-0547">Nucleotide-binding</keyword>
<dbReference type="Gene3D" id="1.10.8.60">
    <property type="match status" value="1"/>
</dbReference>
<dbReference type="AlphaFoldDB" id="A0A2T7A1D7"/>
<dbReference type="PROSITE" id="PS00674">
    <property type="entry name" value="AAA"/>
    <property type="match status" value="1"/>
</dbReference>
<sequence length="701" mass="76020">MKAKTYSALQKTYDQAYLTRSIAVHYDGQGNEVEALRCWRECLGQLQGHNSAGYRPRSETERALLRSLKAMQDQCQERSELLQALLISRVEAENSGQGWRTRDAEPVTSNPQAAGPAGNVKPAISPIPPPPLPSLVPPRRVPVSVSSSVRVTSRATTPPRAVAPSSLSRTPSPEKRAFLSTLRPSRKLKKTDSRNVNDDPEAAAKAATLAATLAWGSRSRAEGAHLSRTMTEPSADSLPVRQSFVASASTNDVLCVQHASTFTVNWRPGPPPAVQPRTGLSKIKSRPHSSILPLGGPPYPEDSAPPAPPPHGYFPPSSKNIRSSHLPYPELPQALQPPSENAFRYSRTDAQSAQTPPPRVPPKPIKSERLSHVDDAKPVVPTPEPEPKGDSDSEYYKPPTVVDSRSTIHSPATSEGEDKSTAPPTPPPEEEKPITPTGGEEVPPLTGNTLDERVAKALESLGKGVDMNAAMQVANEIVVKGDEVHWDDVAGLDAAKLALKEAVVYPFLRPDLFSGLREPARGMLLFGPPGTGKTMLARAVATESKSTFFSISASSLTSKYGSLGESEKLVRALFALAKAMAPSIIFAAAGKKLPGDASRVLVLAATNLPWAIDEAARRRFVRRQYIPLPEDETRKKHLQNLLGHQKHHLDDGDMERLIELTDGLPITFEDFEASLKSIRPSVSKEGLQVFEDWAKRFGERV</sequence>
<protein>
    <submittedName>
        <fullName evidence="6">P-loop containing nucleoside triphosphate hydrolase protein</fullName>
    </submittedName>
</protein>
<feature type="compositionally biased region" description="Pro residues" evidence="4">
    <location>
        <begin position="355"/>
        <end position="364"/>
    </location>
</feature>
<comment type="similarity">
    <text evidence="1">Belongs to the AAA ATPase family.</text>
</comment>
<feature type="compositionally biased region" description="Polar residues" evidence="4">
    <location>
        <begin position="403"/>
        <end position="413"/>
    </location>
</feature>
<evidence type="ECO:0000256" key="4">
    <source>
        <dbReference type="SAM" id="MobiDB-lite"/>
    </source>
</evidence>
<dbReference type="PANTHER" id="PTHR23074">
    <property type="entry name" value="AAA DOMAIN-CONTAINING"/>
    <property type="match status" value="1"/>
</dbReference>
<dbReference type="GO" id="GO:0005524">
    <property type="term" value="F:ATP binding"/>
    <property type="evidence" value="ECO:0007669"/>
    <property type="project" value="UniProtKB-KW"/>
</dbReference>
<name>A0A2T7A1D7_TUBBO</name>
<keyword evidence="7" id="KW-1185">Reference proteome</keyword>
<dbReference type="InterPro" id="IPR003593">
    <property type="entry name" value="AAA+_ATPase"/>
</dbReference>
<feature type="compositionally biased region" description="Pro residues" evidence="4">
    <location>
        <begin position="295"/>
        <end position="313"/>
    </location>
</feature>
<dbReference type="InterPro" id="IPR003960">
    <property type="entry name" value="ATPase_AAA_CS"/>
</dbReference>
<evidence type="ECO:0000313" key="6">
    <source>
        <dbReference type="EMBL" id="PUU81537.1"/>
    </source>
</evidence>
<proteinExistence type="inferred from homology"/>
<evidence type="ECO:0000259" key="5">
    <source>
        <dbReference type="SMART" id="SM00382"/>
    </source>
</evidence>
<dbReference type="EMBL" id="NESQ01000043">
    <property type="protein sequence ID" value="PUU81537.1"/>
    <property type="molecule type" value="Genomic_DNA"/>
</dbReference>
<dbReference type="InterPro" id="IPR003959">
    <property type="entry name" value="ATPase_AAA_core"/>
</dbReference>
<evidence type="ECO:0000256" key="3">
    <source>
        <dbReference type="ARBA" id="ARBA00022840"/>
    </source>
</evidence>